<proteinExistence type="predicted"/>
<reference evidence="2 3" key="1">
    <citation type="submission" date="2021-03" db="EMBL/GenBank/DDBJ databases">
        <authorList>
            <person name="King G.J."/>
            <person name="Bancroft I."/>
            <person name="Baten A."/>
            <person name="Bloomfield J."/>
            <person name="Borpatragohain P."/>
            <person name="He Z."/>
            <person name="Irish N."/>
            <person name="Irwin J."/>
            <person name="Liu K."/>
            <person name="Mauleon R.P."/>
            <person name="Moore J."/>
            <person name="Morris R."/>
            <person name="Ostergaard L."/>
            <person name="Wang B."/>
            <person name="Wells R."/>
        </authorList>
    </citation>
    <scope>NUCLEOTIDE SEQUENCE [LARGE SCALE GENOMIC DNA]</scope>
    <source>
        <strain evidence="2">R-o-18</strain>
        <tissue evidence="2">Leaf</tissue>
    </source>
</reference>
<protein>
    <submittedName>
        <fullName evidence="2">Uncharacterized protein</fullName>
    </submittedName>
</protein>
<feature type="region of interest" description="Disordered" evidence="1">
    <location>
        <begin position="96"/>
        <end position="115"/>
    </location>
</feature>
<dbReference type="Proteomes" id="UP000823674">
    <property type="component" value="Chromosome A01"/>
</dbReference>
<organism evidence="2 3">
    <name type="scientific">Brassica rapa subsp. trilocularis</name>
    <dbReference type="NCBI Taxonomy" id="1813537"/>
    <lineage>
        <taxon>Eukaryota</taxon>
        <taxon>Viridiplantae</taxon>
        <taxon>Streptophyta</taxon>
        <taxon>Embryophyta</taxon>
        <taxon>Tracheophyta</taxon>
        <taxon>Spermatophyta</taxon>
        <taxon>Magnoliopsida</taxon>
        <taxon>eudicotyledons</taxon>
        <taxon>Gunneridae</taxon>
        <taxon>Pentapetalae</taxon>
        <taxon>rosids</taxon>
        <taxon>malvids</taxon>
        <taxon>Brassicales</taxon>
        <taxon>Brassicaceae</taxon>
        <taxon>Brassiceae</taxon>
        <taxon>Brassica</taxon>
    </lineage>
</organism>
<keyword evidence="3" id="KW-1185">Reference proteome</keyword>
<evidence type="ECO:0000313" key="3">
    <source>
        <dbReference type="Proteomes" id="UP000823674"/>
    </source>
</evidence>
<evidence type="ECO:0000313" key="2">
    <source>
        <dbReference type="EMBL" id="KAG5415165.1"/>
    </source>
</evidence>
<evidence type="ECO:0000256" key="1">
    <source>
        <dbReference type="SAM" id="MobiDB-lite"/>
    </source>
</evidence>
<accession>A0ABQ7NYI3</accession>
<dbReference type="EMBL" id="JADBGQ010000001">
    <property type="protein sequence ID" value="KAG5415165.1"/>
    <property type="molecule type" value="Genomic_DNA"/>
</dbReference>
<name>A0ABQ7NYI3_BRACM</name>
<gene>
    <name evidence="2" type="primary">A01g506940.1_BraROA</name>
    <name evidence="2" type="ORF">IGI04_002732</name>
</gene>
<sequence length="167" mass="18379">MKGEYLNFSTASISMSHPHTATDTSHRHHFSPELQDYRASARPSVFFAGAPRLQSLRKTIGLLRRLVFPSESSITWGSKTAARSFVSLHSPYNGVGGTEKASTLSRNRTGDDGSRVASISRVNGLNMQAAPIPPITFKRPRRYSKAEPPMMEILGVRAPTKQPLTEL</sequence>
<comment type="caution">
    <text evidence="2">The sequence shown here is derived from an EMBL/GenBank/DDBJ whole genome shotgun (WGS) entry which is preliminary data.</text>
</comment>